<keyword evidence="3" id="KW-1185">Reference proteome</keyword>
<proteinExistence type="predicted"/>
<evidence type="ECO:0000313" key="4">
    <source>
        <dbReference type="Proteomes" id="UP000045840"/>
    </source>
</evidence>
<dbReference type="EMBL" id="CQAZ01000003">
    <property type="protein sequence ID" value="CNH16413.1"/>
    <property type="molecule type" value="Genomic_DNA"/>
</dbReference>
<sequence>MNIHANVTTETGLLPIQALYHDSFRQGMK</sequence>
<accession>A0A0T9NKC5</accession>
<evidence type="ECO:0000313" key="2">
    <source>
        <dbReference type="EMBL" id="CRY65648.1"/>
    </source>
</evidence>
<dbReference type="EMBL" id="CWJL01000005">
    <property type="protein sequence ID" value="CRY65648.1"/>
    <property type="molecule type" value="Genomic_DNA"/>
</dbReference>
<protein>
    <submittedName>
        <fullName evidence="1">Uncharacterized protein</fullName>
    </submittedName>
</protein>
<reference evidence="1" key="3">
    <citation type="submission" date="2015-03" db="EMBL/GenBank/DDBJ databases">
        <authorList>
            <person name="Murphy D."/>
        </authorList>
    </citation>
    <scope>NUCLEOTIDE SEQUENCE [LARGE SCALE GENOMIC DNA]</scope>
    <source>
        <strain evidence="1">A125KOH2</strain>
    </source>
</reference>
<reference evidence="4" key="2">
    <citation type="submission" date="2015-03" db="EMBL/GenBank/DDBJ databases">
        <authorList>
            <consortium name="Pathogen Informatics"/>
        </authorList>
    </citation>
    <scope>NUCLEOTIDE SEQUENCE [LARGE SCALE GENOMIC DNA]</scope>
    <source>
        <strain evidence="4">A125KOH2</strain>
    </source>
</reference>
<gene>
    <name evidence="1" type="ORF">ERS008529_00522</name>
    <name evidence="2" type="ORF">ERS137968_01430</name>
</gene>
<organism evidence="1 4">
    <name type="scientific">Yersinia pekkanenii</name>
    <dbReference type="NCBI Taxonomy" id="1288385"/>
    <lineage>
        <taxon>Bacteria</taxon>
        <taxon>Pseudomonadati</taxon>
        <taxon>Pseudomonadota</taxon>
        <taxon>Gammaproteobacteria</taxon>
        <taxon>Enterobacterales</taxon>
        <taxon>Yersiniaceae</taxon>
        <taxon>Yersinia</taxon>
    </lineage>
</organism>
<name>A0A0T9NKC5_9GAMM</name>
<evidence type="ECO:0000313" key="1">
    <source>
        <dbReference type="EMBL" id="CNH16413.1"/>
    </source>
</evidence>
<dbReference type="Proteomes" id="UP000044625">
    <property type="component" value="Unassembled WGS sequence"/>
</dbReference>
<dbReference type="Proteomes" id="UP000045840">
    <property type="component" value="Unassembled WGS sequence"/>
</dbReference>
<evidence type="ECO:0000313" key="3">
    <source>
        <dbReference type="Proteomes" id="UP000044625"/>
    </source>
</evidence>
<dbReference type="AlphaFoldDB" id="A0A0T9NKC5"/>
<reference evidence="2 3" key="1">
    <citation type="submission" date="2015-03" db="EMBL/GenBank/DDBJ databases">
        <authorList>
            <consortium name="Pathogen Informatics"/>
            <person name="Murphy D."/>
        </authorList>
    </citation>
    <scope>NUCLEOTIDE SEQUENCE [LARGE SCALE GENOMIC DNA]</scope>
    <source>
        <strain evidence="2">Type strain: CIP110230</strain>
        <strain evidence="3">type strain: CIP110230</strain>
    </source>
</reference>